<dbReference type="EMBL" id="MH392236">
    <property type="protein sequence ID" value="QDL89183.1"/>
    <property type="molecule type" value="Genomic_DNA"/>
</dbReference>
<evidence type="ECO:0000259" key="1">
    <source>
        <dbReference type="Pfam" id="PF13577"/>
    </source>
</evidence>
<accession>A0A515HIC9</accession>
<dbReference type="InterPro" id="IPR032710">
    <property type="entry name" value="NTF2-like_dom_sf"/>
</dbReference>
<dbReference type="AlphaFoldDB" id="A0A515HIC9"/>
<proteinExistence type="predicted"/>
<gene>
    <name evidence="2" type="ORF">pTL25_00016</name>
</gene>
<organism evidence="2">
    <name type="scientific">Sym plasmid</name>
    <dbReference type="NCBI Taxonomy" id="28430"/>
    <lineage>
        <taxon>other sequences</taxon>
        <taxon>plasmids</taxon>
    </lineage>
</organism>
<dbReference type="Gene3D" id="3.10.450.50">
    <property type="match status" value="1"/>
</dbReference>
<name>A0A515HIC9_9ZZZZ</name>
<protein>
    <submittedName>
        <fullName evidence="2">Anthranilate dioxygenase small subunit</fullName>
    </submittedName>
</protein>
<evidence type="ECO:0000313" key="2">
    <source>
        <dbReference type="EMBL" id="QDL89183.1"/>
    </source>
</evidence>
<feature type="domain" description="SnoaL-like" evidence="1">
    <location>
        <begin position="19"/>
        <end position="97"/>
    </location>
</feature>
<keyword evidence="2" id="KW-0223">Dioxygenase</keyword>
<keyword evidence="2" id="KW-0614">Plasmid</keyword>
<dbReference type="GO" id="GO:0051213">
    <property type="term" value="F:dioxygenase activity"/>
    <property type="evidence" value="ECO:0007669"/>
    <property type="project" value="UniProtKB-KW"/>
</dbReference>
<geneLocation type="plasmid" evidence="2">
    <name>pTL25</name>
</geneLocation>
<dbReference type="InterPro" id="IPR037401">
    <property type="entry name" value="SnoaL-like"/>
</dbReference>
<keyword evidence="2" id="KW-0560">Oxidoreductase</keyword>
<sequence>MRAYSPEINKHMVWMSASREQLHRLLRDSVEHVHDLAERTHQINVDQISIEGDRAEANTTFSLFRTNLRGQSELFAVGHYRDQLLYSGNHWLICNRTVEVRTRMFTVPTPLPI</sequence>
<dbReference type="SUPFAM" id="SSF54427">
    <property type="entry name" value="NTF2-like"/>
    <property type="match status" value="1"/>
</dbReference>
<reference evidence="2" key="1">
    <citation type="submission" date="2018-05" db="EMBL/GenBank/DDBJ databases">
        <title>Plant species dependent abundance and diversity of IncP-1 plasmids in the rhizosphere - sequence analysis provides new insights into the role as efficient and dynamic means for rapid bacterial adaptation.</title>
        <authorList>
            <person name="Nour E."/>
            <person name="Shintani M."/>
            <person name="Elsayed T."/>
            <person name="Blau K."/>
            <person name="Jechalke S."/>
            <person name="Sproeer C."/>
            <person name="Bunk B."/>
            <person name="Overmann J."/>
            <person name="Smalla K."/>
        </authorList>
    </citation>
    <scope>NUCLEOTIDE SEQUENCE</scope>
    <source>
        <plasmid evidence="2">pTL25</plasmid>
    </source>
</reference>
<dbReference type="Pfam" id="PF13577">
    <property type="entry name" value="SnoaL_4"/>
    <property type="match status" value="1"/>
</dbReference>